<feature type="transmembrane region" description="Helical" evidence="2">
    <location>
        <begin position="214"/>
        <end position="240"/>
    </location>
</feature>
<accession>A0A9W5WU12</accession>
<comment type="caution">
    <text evidence="3">The sequence shown here is derived from an EMBL/GenBank/DDBJ whole genome shotgun (WGS) entry which is preliminary data.</text>
</comment>
<dbReference type="OrthoDB" id="366441at2759"/>
<feature type="region of interest" description="Disordered" evidence="1">
    <location>
        <begin position="326"/>
        <end position="402"/>
    </location>
</feature>
<keyword evidence="2" id="KW-0472">Membrane</keyword>
<proteinExistence type="predicted"/>
<sequence length="402" mass="44884">MDHDATLNGVSSGISSNVQQHYHLRHGSLSLPALISGRRSDSSVVRFNSINATDAEDDAPVSDPGSSVTTMETGPLNDAYDNRRSNLDSKSTRSEIHRHVDDNSESHELKVYQPWDVEHLNGISYLQHDKMLMMAQQQGDFPLLSRIYPNVVIFDSKDVARNVSSQRHSNFGIHGDAATGPLRPGGLPTNVDESFDNLKHINNFLLADETRLPVYIAAFGSGFFSVLICLCAILYTRYLYVKMRRMKSEKRKSQGGISSLPLLDKNDIEQKYQHQSLAEARAMNPSLARIEDYVRGEVKKWEQRVRLAEQNAGSSDEFRQLMNDLTADDASGKGGSAPASNTNTALDAIFRGSTPLEEVRQTDSEDDEEEESEDEDDDDDGSEYTESEYSSESEDEKSHLIR</sequence>
<gene>
    <name evidence="3" type="ORF">BaOVIS_008790</name>
</gene>
<dbReference type="Proteomes" id="UP001057455">
    <property type="component" value="Unassembled WGS sequence"/>
</dbReference>
<feature type="region of interest" description="Disordered" evidence="1">
    <location>
        <begin position="54"/>
        <end position="104"/>
    </location>
</feature>
<feature type="compositionally biased region" description="Acidic residues" evidence="1">
    <location>
        <begin position="364"/>
        <end position="395"/>
    </location>
</feature>
<evidence type="ECO:0000256" key="2">
    <source>
        <dbReference type="SAM" id="Phobius"/>
    </source>
</evidence>
<evidence type="ECO:0000256" key="1">
    <source>
        <dbReference type="SAM" id="MobiDB-lite"/>
    </source>
</evidence>
<evidence type="ECO:0000313" key="3">
    <source>
        <dbReference type="EMBL" id="GFE53475.1"/>
    </source>
</evidence>
<keyword evidence="2" id="KW-1133">Transmembrane helix</keyword>
<keyword evidence="4" id="KW-1185">Reference proteome</keyword>
<feature type="compositionally biased region" description="Basic and acidic residues" evidence="1">
    <location>
        <begin position="80"/>
        <end position="104"/>
    </location>
</feature>
<organism evidence="3 4">
    <name type="scientific">Babesia ovis</name>
    <dbReference type="NCBI Taxonomy" id="5869"/>
    <lineage>
        <taxon>Eukaryota</taxon>
        <taxon>Sar</taxon>
        <taxon>Alveolata</taxon>
        <taxon>Apicomplexa</taxon>
        <taxon>Aconoidasida</taxon>
        <taxon>Piroplasmida</taxon>
        <taxon>Babesiidae</taxon>
        <taxon>Babesia</taxon>
    </lineage>
</organism>
<protein>
    <submittedName>
        <fullName evidence="3">Uncharacterized protein</fullName>
    </submittedName>
</protein>
<reference evidence="3" key="1">
    <citation type="submission" date="2019-12" db="EMBL/GenBank/DDBJ databases">
        <title>Genome sequence of Babesia ovis.</title>
        <authorList>
            <person name="Yamagishi J."/>
            <person name="Sevinc F."/>
            <person name="Xuan X."/>
        </authorList>
    </citation>
    <scope>NUCLEOTIDE SEQUENCE</scope>
    <source>
        <strain evidence="3">Selcuk</strain>
    </source>
</reference>
<dbReference type="EMBL" id="BLIY01000006">
    <property type="protein sequence ID" value="GFE53475.1"/>
    <property type="molecule type" value="Genomic_DNA"/>
</dbReference>
<dbReference type="AlphaFoldDB" id="A0A9W5WU12"/>
<keyword evidence="2" id="KW-0812">Transmembrane</keyword>
<name>A0A9W5WU12_BABOV</name>
<evidence type="ECO:0000313" key="4">
    <source>
        <dbReference type="Proteomes" id="UP001057455"/>
    </source>
</evidence>